<evidence type="ECO:0000313" key="5">
    <source>
        <dbReference type="Proteomes" id="UP000247416"/>
    </source>
</evidence>
<dbReference type="NCBIfam" id="TIGR00254">
    <property type="entry name" value="GGDEF"/>
    <property type="match status" value="1"/>
</dbReference>
<gene>
    <name evidence="4" type="ORF">BJ095_101358</name>
</gene>
<dbReference type="InterPro" id="IPR029787">
    <property type="entry name" value="Nucleotide_cyclase"/>
</dbReference>
<dbReference type="Pfam" id="PF00990">
    <property type="entry name" value="GGDEF"/>
    <property type="match status" value="1"/>
</dbReference>
<dbReference type="Gene3D" id="3.30.70.270">
    <property type="match status" value="1"/>
</dbReference>
<dbReference type="SUPFAM" id="SSF55785">
    <property type="entry name" value="PYP-like sensor domain (PAS domain)"/>
    <property type="match status" value="2"/>
</dbReference>
<dbReference type="Gene3D" id="3.30.450.20">
    <property type="entry name" value="PAS domain"/>
    <property type="match status" value="2"/>
</dbReference>
<dbReference type="InterPro" id="IPR000160">
    <property type="entry name" value="GGDEF_dom"/>
</dbReference>
<keyword evidence="5" id="KW-1185">Reference proteome</keyword>
<feature type="domain" description="PAS" evidence="1">
    <location>
        <begin position="128"/>
        <end position="201"/>
    </location>
</feature>
<dbReference type="InterPro" id="IPR000014">
    <property type="entry name" value="PAS"/>
</dbReference>
<dbReference type="EMBL" id="QJTJ01000001">
    <property type="protein sequence ID" value="PYF09129.1"/>
    <property type="molecule type" value="Genomic_DNA"/>
</dbReference>
<organism evidence="4 5">
    <name type="scientific">Ureibacillus chungkukjangi</name>
    <dbReference type="NCBI Taxonomy" id="1202712"/>
    <lineage>
        <taxon>Bacteria</taxon>
        <taxon>Bacillati</taxon>
        <taxon>Bacillota</taxon>
        <taxon>Bacilli</taxon>
        <taxon>Bacillales</taxon>
        <taxon>Caryophanaceae</taxon>
        <taxon>Ureibacillus</taxon>
    </lineage>
</organism>
<dbReference type="Pfam" id="PF13426">
    <property type="entry name" value="PAS_9"/>
    <property type="match status" value="1"/>
</dbReference>
<evidence type="ECO:0000259" key="1">
    <source>
        <dbReference type="PROSITE" id="PS50112"/>
    </source>
</evidence>
<dbReference type="Proteomes" id="UP000247416">
    <property type="component" value="Unassembled WGS sequence"/>
</dbReference>
<dbReference type="AlphaFoldDB" id="A0A318UAM6"/>
<dbReference type="InterPro" id="IPR043128">
    <property type="entry name" value="Rev_trsase/Diguanyl_cyclase"/>
</dbReference>
<dbReference type="PROSITE" id="PS50887">
    <property type="entry name" value="GGDEF"/>
    <property type="match status" value="1"/>
</dbReference>
<dbReference type="RefSeq" id="WP_107935468.1">
    <property type="nucleotide sequence ID" value="NZ_CP085009.1"/>
</dbReference>
<dbReference type="SMART" id="SM00267">
    <property type="entry name" value="GGDEF"/>
    <property type="match status" value="1"/>
</dbReference>
<reference evidence="4 5" key="1">
    <citation type="submission" date="2018-06" db="EMBL/GenBank/DDBJ databases">
        <title>Genomic Encyclopedia of Archaeal and Bacterial Type Strains, Phase II (KMG-II): from individual species to whole genera.</title>
        <authorList>
            <person name="Goeker M."/>
        </authorList>
    </citation>
    <scope>NUCLEOTIDE SEQUENCE [LARGE SCALE GENOMIC DNA]</scope>
    <source>
        <strain evidence="4 5">KACC 16626</strain>
    </source>
</reference>
<feature type="domain" description="PAC" evidence="2">
    <location>
        <begin position="204"/>
        <end position="256"/>
    </location>
</feature>
<feature type="domain" description="PAS" evidence="1">
    <location>
        <begin position="6"/>
        <end position="54"/>
    </location>
</feature>
<dbReference type="SUPFAM" id="SSF55073">
    <property type="entry name" value="Nucleotide cyclase"/>
    <property type="match status" value="1"/>
</dbReference>
<feature type="domain" description="GGDEF" evidence="3">
    <location>
        <begin position="288"/>
        <end position="421"/>
    </location>
</feature>
<name>A0A318UAM6_9BACL</name>
<sequence length="421" mass="48835">MNHSPDNFNYRSLFDLNNDAILIINLSGEIQNGNAASEKVIGYSLSEMQNQAFISFIEDKEQARRCFADMMSGIKTDTNIQLLHKNGKRINCLVKCIPLDKSDIKKGLFLALKDMTEYDSLMNKYHQSELFFKIIAENVQDVILLMNEHREYLYVSPSVEGMFGYDKKTVEGMLQQDPFFYNHPDYSEQLNQVYIDSRKTGKPFQIIIKILHKVNGWIWTEVKGTPVFDEEDNFRQMVLVASDISMQKEMQEKLEYYAYHDPLTGLPNRRYFEKCLTESIEKLNLTEQFFSLILFDIDDFKTVNDTWGHEIGDQVIQEVARRTRQVIGEEGIAARLGGDEFIVLLYRCDNEEALKEVIQKLQNIMLEEIVTEKTSIAITNSIGATICTTKYMSETYYFKSADVALYEVKHEGKNQYHINNS</sequence>
<dbReference type="NCBIfam" id="TIGR00229">
    <property type="entry name" value="sensory_box"/>
    <property type="match status" value="2"/>
</dbReference>
<dbReference type="InterPro" id="IPR035965">
    <property type="entry name" value="PAS-like_dom_sf"/>
</dbReference>
<dbReference type="PANTHER" id="PTHR44757">
    <property type="entry name" value="DIGUANYLATE CYCLASE DGCP"/>
    <property type="match status" value="1"/>
</dbReference>
<dbReference type="OrthoDB" id="9759607at2"/>
<dbReference type="SMART" id="SM00086">
    <property type="entry name" value="PAC"/>
    <property type="match status" value="2"/>
</dbReference>
<dbReference type="PROSITE" id="PS50112">
    <property type="entry name" value="PAS"/>
    <property type="match status" value="2"/>
</dbReference>
<evidence type="ECO:0000313" key="4">
    <source>
        <dbReference type="EMBL" id="PYF09129.1"/>
    </source>
</evidence>
<comment type="caution">
    <text evidence="4">The sequence shown here is derived from an EMBL/GenBank/DDBJ whole genome shotgun (WGS) entry which is preliminary data.</text>
</comment>
<dbReference type="InterPro" id="IPR052155">
    <property type="entry name" value="Biofilm_reg_signaling"/>
</dbReference>
<dbReference type="FunFam" id="3.30.70.270:FF:000001">
    <property type="entry name" value="Diguanylate cyclase domain protein"/>
    <property type="match status" value="1"/>
</dbReference>
<dbReference type="PANTHER" id="PTHR44757:SF2">
    <property type="entry name" value="BIOFILM ARCHITECTURE MAINTENANCE PROTEIN MBAA"/>
    <property type="match status" value="1"/>
</dbReference>
<dbReference type="Pfam" id="PF08447">
    <property type="entry name" value="PAS_3"/>
    <property type="match status" value="1"/>
</dbReference>
<dbReference type="InterPro" id="IPR000700">
    <property type="entry name" value="PAS-assoc_C"/>
</dbReference>
<protein>
    <submittedName>
        <fullName evidence="4">PAS domain S-box-containing protein/diguanylate cyclase (GGDEF)-like protein</fullName>
    </submittedName>
</protein>
<proteinExistence type="predicted"/>
<evidence type="ECO:0000259" key="3">
    <source>
        <dbReference type="PROSITE" id="PS50887"/>
    </source>
</evidence>
<dbReference type="InterPro" id="IPR013655">
    <property type="entry name" value="PAS_fold_3"/>
</dbReference>
<dbReference type="InterPro" id="IPR001610">
    <property type="entry name" value="PAC"/>
</dbReference>
<dbReference type="CDD" id="cd01949">
    <property type="entry name" value="GGDEF"/>
    <property type="match status" value="1"/>
</dbReference>
<dbReference type="PROSITE" id="PS50113">
    <property type="entry name" value="PAC"/>
    <property type="match status" value="1"/>
</dbReference>
<dbReference type="CDD" id="cd00130">
    <property type="entry name" value="PAS"/>
    <property type="match status" value="2"/>
</dbReference>
<accession>A0A318UAM6</accession>
<dbReference type="SMART" id="SM00091">
    <property type="entry name" value="PAS"/>
    <property type="match status" value="2"/>
</dbReference>
<evidence type="ECO:0000259" key="2">
    <source>
        <dbReference type="PROSITE" id="PS50113"/>
    </source>
</evidence>